<dbReference type="Gene3D" id="1.10.260.40">
    <property type="entry name" value="lambda repressor-like DNA-binding domains"/>
    <property type="match status" value="1"/>
</dbReference>
<evidence type="ECO:0000313" key="6">
    <source>
        <dbReference type="Proteomes" id="UP001321453"/>
    </source>
</evidence>
<dbReference type="SUPFAM" id="SSF53822">
    <property type="entry name" value="Periplasmic binding protein-like I"/>
    <property type="match status" value="1"/>
</dbReference>
<dbReference type="CDD" id="cd01392">
    <property type="entry name" value="HTH_LacI"/>
    <property type="match status" value="1"/>
</dbReference>
<dbReference type="InterPro" id="IPR000843">
    <property type="entry name" value="HTH_LacI"/>
</dbReference>
<dbReference type="PANTHER" id="PTHR30146:SF109">
    <property type="entry name" value="HTH-TYPE TRANSCRIPTIONAL REGULATOR GALS"/>
    <property type="match status" value="1"/>
</dbReference>
<dbReference type="RefSeq" id="WP_289447259.1">
    <property type="nucleotide sequence ID" value="NZ_JAUCGR010000002.1"/>
</dbReference>
<protein>
    <submittedName>
        <fullName evidence="5">LacI family DNA-binding transcriptional regulator</fullName>
    </submittedName>
</protein>
<dbReference type="Pfam" id="PF13377">
    <property type="entry name" value="Peripla_BP_3"/>
    <property type="match status" value="1"/>
</dbReference>
<sequence>MQDDAPPTRVSTLEDVALVAGVSRASVSRVVNGKPGVAAHIVEAVTDAIARTGYVPNRAARSLVTRRSDTVLVVVSGSDTSRAGPWGPGELLADPFFGRVAGGLMSSLRPRDIHPVLMLAVTDDERSRVLSYVREGSADGVLLVSAQAGDPLPQMLTDAGLPVVLFSRPDHPLPLSYVDVNNRAGGALAADHLVARGCRSVGIVTGPLDIPGAEDRLLGFREAMARHGVAYVPSAPGTFSVESGATAMEALLTQHRVDGVFASNDNMAVGAILAAQERGLSVPDDVAVVGFDDSTAALMCRPTLTTVRQPIETMSAEMARLLLERLDAPDQRPSAAIFEPVLVERGSA</sequence>
<proteinExistence type="predicted"/>
<reference evidence="5 6" key="1">
    <citation type="submission" date="2023-06" db="EMBL/GenBank/DDBJ databases">
        <title>Cellulomonas sp. MW9 Whole genome sequence.</title>
        <authorList>
            <person name="Park S."/>
        </authorList>
    </citation>
    <scope>NUCLEOTIDE SEQUENCE [LARGE SCALE GENOMIC DNA]</scope>
    <source>
        <strain evidence="5 6">MW9</strain>
    </source>
</reference>
<dbReference type="InterPro" id="IPR010982">
    <property type="entry name" value="Lambda_DNA-bd_dom_sf"/>
</dbReference>
<keyword evidence="6" id="KW-1185">Reference proteome</keyword>
<dbReference type="EMBL" id="JAUCGR010000002">
    <property type="protein sequence ID" value="MDM7831845.1"/>
    <property type="molecule type" value="Genomic_DNA"/>
</dbReference>
<dbReference type="Gene3D" id="3.40.50.2300">
    <property type="match status" value="2"/>
</dbReference>
<feature type="domain" description="HTH lacI-type" evidence="4">
    <location>
        <begin position="11"/>
        <end position="65"/>
    </location>
</feature>
<dbReference type="InterPro" id="IPR028082">
    <property type="entry name" value="Peripla_BP_I"/>
</dbReference>
<dbReference type="CDD" id="cd06267">
    <property type="entry name" value="PBP1_LacI_sugar_binding-like"/>
    <property type="match status" value="1"/>
</dbReference>
<dbReference type="PANTHER" id="PTHR30146">
    <property type="entry name" value="LACI-RELATED TRANSCRIPTIONAL REPRESSOR"/>
    <property type="match status" value="1"/>
</dbReference>
<evidence type="ECO:0000256" key="1">
    <source>
        <dbReference type="ARBA" id="ARBA00023015"/>
    </source>
</evidence>
<dbReference type="PROSITE" id="PS00356">
    <property type="entry name" value="HTH_LACI_1"/>
    <property type="match status" value="1"/>
</dbReference>
<dbReference type="GO" id="GO:0003677">
    <property type="term" value="F:DNA binding"/>
    <property type="evidence" value="ECO:0007669"/>
    <property type="project" value="UniProtKB-KW"/>
</dbReference>
<dbReference type="SUPFAM" id="SSF47413">
    <property type="entry name" value="lambda repressor-like DNA-binding domains"/>
    <property type="match status" value="1"/>
</dbReference>
<organism evidence="5 6">
    <name type="scientific">Cellulomonas edaphi</name>
    <dbReference type="NCBI Taxonomy" id="3053468"/>
    <lineage>
        <taxon>Bacteria</taxon>
        <taxon>Bacillati</taxon>
        <taxon>Actinomycetota</taxon>
        <taxon>Actinomycetes</taxon>
        <taxon>Micrococcales</taxon>
        <taxon>Cellulomonadaceae</taxon>
        <taxon>Cellulomonas</taxon>
    </lineage>
</organism>
<accession>A0ABT7S8A2</accession>
<keyword evidence="1" id="KW-0805">Transcription regulation</keyword>
<dbReference type="InterPro" id="IPR046335">
    <property type="entry name" value="LacI/GalR-like_sensor"/>
</dbReference>
<dbReference type="SMART" id="SM00354">
    <property type="entry name" value="HTH_LACI"/>
    <property type="match status" value="1"/>
</dbReference>
<evidence type="ECO:0000256" key="2">
    <source>
        <dbReference type="ARBA" id="ARBA00023125"/>
    </source>
</evidence>
<keyword evidence="3" id="KW-0804">Transcription</keyword>
<comment type="caution">
    <text evidence="5">The sequence shown here is derived from an EMBL/GenBank/DDBJ whole genome shotgun (WGS) entry which is preliminary data.</text>
</comment>
<keyword evidence="2 5" id="KW-0238">DNA-binding</keyword>
<name>A0ABT7S8A2_9CELL</name>
<dbReference type="Pfam" id="PF00356">
    <property type="entry name" value="LacI"/>
    <property type="match status" value="1"/>
</dbReference>
<evidence type="ECO:0000256" key="3">
    <source>
        <dbReference type="ARBA" id="ARBA00023163"/>
    </source>
</evidence>
<evidence type="ECO:0000259" key="4">
    <source>
        <dbReference type="PROSITE" id="PS50932"/>
    </source>
</evidence>
<dbReference type="Proteomes" id="UP001321453">
    <property type="component" value="Unassembled WGS sequence"/>
</dbReference>
<evidence type="ECO:0000313" key="5">
    <source>
        <dbReference type="EMBL" id="MDM7831845.1"/>
    </source>
</evidence>
<gene>
    <name evidence="5" type="ORF">QRT05_10915</name>
</gene>
<dbReference type="PROSITE" id="PS50932">
    <property type="entry name" value="HTH_LACI_2"/>
    <property type="match status" value="1"/>
</dbReference>